<gene>
    <name evidence="2" type="ORF">DF223_07195</name>
</gene>
<evidence type="ECO:0000313" key="2">
    <source>
        <dbReference type="EMBL" id="PWC07395.1"/>
    </source>
</evidence>
<comment type="caution">
    <text evidence="2">The sequence shown here is derived from an EMBL/GenBank/DDBJ whole genome shotgun (WGS) entry which is preliminary data.</text>
</comment>
<sequence>MDASIPSVSRRIRASFDTRFVVGIVLIVSSIVGVWVVVSSADRSTGVYLARTTLNVGDVIQPGDLTVAAVRLGEADARYVTDGSIPEEGFTVLRTVLKGELVPQSAVGTDASVGVSALVVGSISMLPESVEAGALVDVWIAKVEDDGTFAPPVVLVAGAAVVRVVEQQGLVAAGGQDVEVLVPKGKVAAVLAAVAGGDAISVVPATGR</sequence>
<name>A0A2U1TES1_9MICO</name>
<feature type="transmembrane region" description="Helical" evidence="1">
    <location>
        <begin position="20"/>
        <end position="38"/>
    </location>
</feature>
<organism evidence="2 3">
    <name type="scientific">Mycetocola zhujimingii</name>
    <dbReference type="NCBI Taxonomy" id="2079792"/>
    <lineage>
        <taxon>Bacteria</taxon>
        <taxon>Bacillati</taxon>
        <taxon>Actinomycetota</taxon>
        <taxon>Actinomycetes</taxon>
        <taxon>Micrococcales</taxon>
        <taxon>Microbacteriaceae</taxon>
        <taxon>Mycetocola</taxon>
    </lineage>
</organism>
<keyword evidence="1" id="KW-0812">Transmembrane</keyword>
<dbReference type="EMBL" id="QEFB01000005">
    <property type="protein sequence ID" value="PWC07395.1"/>
    <property type="molecule type" value="Genomic_DNA"/>
</dbReference>
<evidence type="ECO:0008006" key="4">
    <source>
        <dbReference type="Google" id="ProtNLM"/>
    </source>
</evidence>
<reference evidence="3" key="1">
    <citation type="submission" date="2018-04" db="EMBL/GenBank/DDBJ databases">
        <authorList>
            <person name="Liu S."/>
            <person name="Wang Z."/>
            <person name="Li J."/>
        </authorList>
    </citation>
    <scope>NUCLEOTIDE SEQUENCE [LARGE SCALE GENOMIC DNA]</scope>
    <source>
        <strain evidence="3">622</strain>
    </source>
</reference>
<keyword evidence="1" id="KW-1133">Transmembrane helix</keyword>
<accession>A0A2U1TES1</accession>
<dbReference type="Proteomes" id="UP000244962">
    <property type="component" value="Unassembled WGS sequence"/>
</dbReference>
<keyword evidence="3" id="KW-1185">Reference proteome</keyword>
<dbReference type="AlphaFoldDB" id="A0A2U1TES1"/>
<evidence type="ECO:0000313" key="3">
    <source>
        <dbReference type="Proteomes" id="UP000244962"/>
    </source>
</evidence>
<evidence type="ECO:0000256" key="1">
    <source>
        <dbReference type="SAM" id="Phobius"/>
    </source>
</evidence>
<protein>
    <recommendedName>
        <fullName evidence="4">SAF domain-containing protein</fullName>
    </recommendedName>
</protein>
<proteinExistence type="predicted"/>
<keyword evidence="1" id="KW-0472">Membrane</keyword>
<dbReference type="RefSeq" id="WP_108962695.1">
    <property type="nucleotide sequence ID" value="NZ_QEFB01000005.1"/>
</dbReference>
<dbReference type="CDD" id="cd11614">
    <property type="entry name" value="SAF_CpaB_FlgA_like"/>
    <property type="match status" value="1"/>
</dbReference>